<evidence type="ECO:0000313" key="2">
    <source>
        <dbReference type="EMBL" id="HIV37713.1"/>
    </source>
</evidence>
<protein>
    <submittedName>
        <fullName evidence="2">Lactonase family protein</fullName>
    </submittedName>
</protein>
<dbReference type="PANTHER" id="PTHR30344">
    <property type="entry name" value="6-PHOSPHOGLUCONOLACTONASE-RELATED"/>
    <property type="match status" value="1"/>
</dbReference>
<reference evidence="2" key="1">
    <citation type="journal article" date="2021" name="PeerJ">
        <title>Extensive microbial diversity within the chicken gut microbiome revealed by metagenomics and culture.</title>
        <authorList>
            <person name="Gilroy R."/>
            <person name="Ravi A."/>
            <person name="Getino M."/>
            <person name="Pursley I."/>
            <person name="Horton D.L."/>
            <person name="Alikhan N.F."/>
            <person name="Baker D."/>
            <person name="Gharbi K."/>
            <person name="Hall N."/>
            <person name="Watson M."/>
            <person name="Adriaenssens E.M."/>
            <person name="Foster-Nyarko E."/>
            <person name="Jarju S."/>
            <person name="Secka A."/>
            <person name="Antonio M."/>
            <person name="Oren A."/>
            <person name="Chaudhuri R.R."/>
            <person name="La Ragione R."/>
            <person name="Hildebrand F."/>
            <person name="Pallen M.J."/>
        </authorList>
    </citation>
    <scope>NUCLEOTIDE SEQUENCE</scope>
    <source>
        <strain evidence="2">CHK195-9823</strain>
    </source>
</reference>
<dbReference type="InterPro" id="IPR015943">
    <property type="entry name" value="WD40/YVTN_repeat-like_dom_sf"/>
</dbReference>
<dbReference type="Proteomes" id="UP000886814">
    <property type="component" value="Unassembled WGS sequence"/>
</dbReference>
<accession>A0A9D1PAS2</accession>
<gene>
    <name evidence="2" type="ORF">H9747_01730</name>
</gene>
<dbReference type="InterPro" id="IPR019405">
    <property type="entry name" value="Lactonase_7-beta_prop"/>
</dbReference>
<dbReference type="PANTHER" id="PTHR30344:SF1">
    <property type="entry name" value="6-PHOSPHOGLUCONOLACTONASE"/>
    <property type="match status" value="1"/>
</dbReference>
<dbReference type="GO" id="GO:0005829">
    <property type="term" value="C:cytosol"/>
    <property type="evidence" value="ECO:0007669"/>
    <property type="project" value="TreeGrafter"/>
</dbReference>
<comment type="similarity">
    <text evidence="1">Belongs to the cycloisomerase 2 family.</text>
</comment>
<dbReference type="InterPro" id="IPR050282">
    <property type="entry name" value="Cycloisomerase_2"/>
</dbReference>
<dbReference type="EMBL" id="DXIQ01000010">
    <property type="protein sequence ID" value="HIV37713.1"/>
    <property type="molecule type" value="Genomic_DNA"/>
</dbReference>
<comment type="caution">
    <text evidence="2">The sequence shown here is derived from an EMBL/GenBank/DDBJ whole genome shotgun (WGS) entry which is preliminary data.</text>
</comment>
<dbReference type="Pfam" id="PF10282">
    <property type="entry name" value="Lactonase"/>
    <property type="match status" value="1"/>
</dbReference>
<organism evidence="2 3">
    <name type="scientific">Candidatus Blautia stercorigallinarum</name>
    <dbReference type="NCBI Taxonomy" id="2838501"/>
    <lineage>
        <taxon>Bacteria</taxon>
        <taxon>Bacillati</taxon>
        <taxon>Bacillota</taxon>
        <taxon>Clostridia</taxon>
        <taxon>Lachnospirales</taxon>
        <taxon>Lachnospiraceae</taxon>
        <taxon>Blautia</taxon>
    </lineage>
</organism>
<dbReference type="GO" id="GO:0017057">
    <property type="term" value="F:6-phosphogluconolactonase activity"/>
    <property type="evidence" value="ECO:0007669"/>
    <property type="project" value="TreeGrafter"/>
</dbReference>
<dbReference type="AlphaFoldDB" id="A0A9D1PAS2"/>
<proteinExistence type="inferred from homology"/>
<evidence type="ECO:0000256" key="1">
    <source>
        <dbReference type="ARBA" id="ARBA00005564"/>
    </source>
</evidence>
<dbReference type="Gene3D" id="2.130.10.10">
    <property type="entry name" value="YVTN repeat-like/Quinoprotein amine dehydrogenase"/>
    <property type="match status" value="1"/>
</dbReference>
<name>A0A9D1PAS2_9FIRM</name>
<reference evidence="2" key="2">
    <citation type="submission" date="2021-04" db="EMBL/GenBank/DDBJ databases">
        <authorList>
            <person name="Gilroy R."/>
        </authorList>
    </citation>
    <scope>NUCLEOTIDE SEQUENCE</scope>
    <source>
        <strain evidence="2">CHK195-9823</strain>
    </source>
</reference>
<dbReference type="SUPFAM" id="SSF75011">
    <property type="entry name" value="3-carboxy-cis,cis-mucoante lactonizing enzyme"/>
    <property type="match status" value="1"/>
</dbReference>
<sequence length="353" mass="39419">MKEKYVAYVGTYTHGSSIGIHIYDVNVEEGTLKERKVVPVNNSSHLARSLNGKYLYSIADEGVAVFAIEPDGDLTFINKVDIDGMRGCHLSTDEEGKYLFVAGYHDGKVTVVHTHKDGRLGSVVDGVFHKGLGSVGERNFRPHVSCVRPTPDNKYLCAVDNGIDQMKVYRINSRTKRLELVDILRCTRESGPKLIKFSPDGRFAYLNFELNNTIEVYRYDGTGKSPVFEKIQTISTLASDDDQIHDATSGMCFSPDGHYLFCSTAGEDTVAMYKRDEETGLLETQFILPISGNYPKDLDVFPDGKHLAVVNHESNSITTFAIDYEKKLLIMKGKPMKVETPNSIIFSKCECEE</sequence>
<evidence type="ECO:0000313" key="3">
    <source>
        <dbReference type="Proteomes" id="UP000886814"/>
    </source>
</evidence>